<dbReference type="InterPro" id="IPR050791">
    <property type="entry name" value="Aldo-Keto_reductase"/>
</dbReference>
<feature type="domain" description="NADP-dependent oxidoreductase" evidence="2">
    <location>
        <begin position="6"/>
        <end position="115"/>
    </location>
</feature>
<keyword evidence="1" id="KW-0560">Oxidoreductase</keyword>
<dbReference type="GO" id="GO:0005737">
    <property type="term" value="C:cytoplasm"/>
    <property type="evidence" value="ECO:0007669"/>
    <property type="project" value="TreeGrafter"/>
</dbReference>
<dbReference type="Pfam" id="PF00248">
    <property type="entry name" value="Aldo_ket_red"/>
    <property type="match status" value="1"/>
</dbReference>
<gene>
    <name evidence="3" type="primary">YPR127W</name>
    <name evidence="3" type="ORF">LSUE1_G005769</name>
</gene>
<protein>
    <submittedName>
        <fullName evidence="3">Putative pyridoxal reductase</fullName>
    </submittedName>
</protein>
<dbReference type="Gene3D" id="3.20.20.100">
    <property type="entry name" value="NADP-dependent oxidoreductase domain"/>
    <property type="match status" value="1"/>
</dbReference>
<dbReference type="EMBL" id="QGMK01001134">
    <property type="protein sequence ID" value="TVY73262.1"/>
    <property type="molecule type" value="Genomic_DNA"/>
</dbReference>
<evidence type="ECO:0000256" key="1">
    <source>
        <dbReference type="ARBA" id="ARBA00023002"/>
    </source>
</evidence>
<dbReference type="InterPro" id="IPR036812">
    <property type="entry name" value="NAD(P)_OxRdtase_dom_sf"/>
</dbReference>
<proteinExistence type="predicted"/>
<evidence type="ECO:0000259" key="2">
    <source>
        <dbReference type="Pfam" id="PF00248"/>
    </source>
</evidence>
<comment type="caution">
    <text evidence="3">The sequence shown here is derived from an EMBL/GenBank/DDBJ whole genome shotgun (WGS) entry which is preliminary data.</text>
</comment>
<reference evidence="3 4" key="1">
    <citation type="submission" date="2018-05" db="EMBL/GenBank/DDBJ databases">
        <title>Genome sequencing and assembly of the regulated plant pathogen Lachnellula willkommii and related sister species for the development of diagnostic species identification markers.</title>
        <authorList>
            <person name="Giroux E."/>
            <person name="Bilodeau G."/>
        </authorList>
    </citation>
    <scope>NUCLEOTIDE SEQUENCE [LARGE SCALE GENOMIC DNA]</scope>
    <source>
        <strain evidence="3 4">CBS 268.59</strain>
    </source>
</reference>
<sequence length="140" mass="15235">MFCTDILTNGVTEACEELGITIVAYSPLGRGYLSGKSEGYGDVSLVMKMGPRYAEKNFQENMGIVSAVREMAARKSCTIAQLAINWVKAHTGTEGYPIIIPTPRATTVQRVEENTMDVHVMAEEIKEDQRIFGQDASAGG</sequence>
<evidence type="ECO:0000313" key="4">
    <source>
        <dbReference type="Proteomes" id="UP000469558"/>
    </source>
</evidence>
<dbReference type="PANTHER" id="PTHR43625:SF40">
    <property type="entry name" value="ALDO-KETO REDUCTASE YAKC [NADP(+)]"/>
    <property type="match status" value="1"/>
</dbReference>
<dbReference type="OrthoDB" id="37537at2759"/>
<dbReference type="PANTHER" id="PTHR43625">
    <property type="entry name" value="AFLATOXIN B1 ALDEHYDE REDUCTASE"/>
    <property type="match status" value="1"/>
</dbReference>
<accession>A0A8T9BZT7</accession>
<dbReference type="GO" id="GO:0016491">
    <property type="term" value="F:oxidoreductase activity"/>
    <property type="evidence" value="ECO:0007669"/>
    <property type="project" value="UniProtKB-KW"/>
</dbReference>
<dbReference type="Proteomes" id="UP000469558">
    <property type="component" value="Unassembled WGS sequence"/>
</dbReference>
<keyword evidence="4" id="KW-1185">Reference proteome</keyword>
<dbReference type="AlphaFoldDB" id="A0A8T9BZT7"/>
<organism evidence="3 4">
    <name type="scientific">Lachnellula suecica</name>
    <dbReference type="NCBI Taxonomy" id="602035"/>
    <lineage>
        <taxon>Eukaryota</taxon>
        <taxon>Fungi</taxon>
        <taxon>Dikarya</taxon>
        <taxon>Ascomycota</taxon>
        <taxon>Pezizomycotina</taxon>
        <taxon>Leotiomycetes</taxon>
        <taxon>Helotiales</taxon>
        <taxon>Lachnaceae</taxon>
        <taxon>Lachnellula</taxon>
    </lineage>
</organism>
<dbReference type="SUPFAM" id="SSF51430">
    <property type="entry name" value="NAD(P)-linked oxidoreductase"/>
    <property type="match status" value="1"/>
</dbReference>
<evidence type="ECO:0000313" key="3">
    <source>
        <dbReference type="EMBL" id="TVY73262.1"/>
    </source>
</evidence>
<dbReference type="InterPro" id="IPR023210">
    <property type="entry name" value="NADP_OxRdtase_dom"/>
</dbReference>
<name>A0A8T9BZT7_9HELO</name>